<dbReference type="PANTHER" id="PTHR10984:SF37">
    <property type="entry name" value="PROTEIN DISULFIDE-ISOMERASE 5-3"/>
    <property type="match status" value="1"/>
</dbReference>
<evidence type="ECO:0000313" key="12">
    <source>
        <dbReference type="EMBL" id="PWZ37078.1"/>
    </source>
</evidence>
<organism evidence="12 13">
    <name type="scientific">Zea mays</name>
    <name type="common">Maize</name>
    <dbReference type="NCBI Taxonomy" id="4577"/>
    <lineage>
        <taxon>Eukaryota</taxon>
        <taxon>Viridiplantae</taxon>
        <taxon>Streptophyta</taxon>
        <taxon>Embryophyta</taxon>
        <taxon>Tracheophyta</taxon>
        <taxon>Spermatophyta</taxon>
        <taxon>Magnoliopsida</taxon>
        <taxon>Liliopsida</taxon>
        <taxon>Poales</taxon>
        <taxon>Poaceae</taxon>
        <taxon>PACMAD clade</taxon>
        <taxon>Panicoideae</taxon>
        <taxon>Andropogonodae</taxon>
        <taxon>Andropogoneae</taxon>
        <taxon>Tripsacinae</taxon>
        <taxon>Zea</taxon>
    </lineage>
</organism>
<feature type="transmembrane region" description="Helical" evidence="6">
    <location>
        <begin position="1176"/>
        <end position="1198"/>
    </location>
</feature>
<feature type="domain" description="F-box" evidence="8">
    <location>
        <begin position="375"/>
        <end position="421"/>
    </location>
</feature>
<dbReference type="Pfam" id="PF01167">
    <property type="entry name" value="Tub"/>
    <property type="match status" value="1"/>
</dbReference>
<accession>A0A3L6FQA8</accession>
<protein>
    <submittedName>
        <fullName evidence="12">Protein disulfide isomerase-like 5-4</fullName>
    </submittedName>
</protein>
<evidence type="ECO:0000256" key="6">
    <source>
        <dbReference type="SAM" id="Phobius"/>
    </source>
</evidence>
<dbReference type="InterPro" id="IPR012936">
    <property type="entry name" value="Erv_C"/>
</dbReference>
<dbReference type="Pfam" id="PF07970">
    <property type="entry name" value="COPIIcoated_ERV"/>
    <property type="match status" value="1"/>
</dbReference>
<evidence type="ECO:0000259" key="8">
    <source>
        <dbReference type="Pfam" id="PF00646"/>
    </source>
</evidence>
<feature type="domain" description="Endoplasmic reticulum vesicle transporter N-terminal" evidence="11">
    <location>
        <begin position="713"/>
        <end position="803"/>
    </location>
</feature>
<proteinExistence type="predicted"/>
<dbReference type="SUPFAM" id="SSF54518">
    <property type="entry name" value="Tubby C-terminal domain-like"/>
    <property type="match status" value="1"/>
</dbReference>
<feature type="domain" description="F-box" evidence="8">
    <location>
        <begin position="150"/>
        <end position="196"/>
    </location>
</feature>
<feature type="compositionally biased region" description="Basic and acidic residues" evidence="5">
    <location>
        <begin position="538"/>
        <end position="554"/>
    </location>
</feature>
<dbReference type="GO" id="GO:0016853">
    <property type="term" value="F:isomerase activity"/>
    <property type="evidence" value="ECO:0007669"/>
    <property type="project" value="UniProtKB-KW"/>
</dbReference>
<feature type="domain" description="Thioredoxin" evidence="7">
    <location>
        <begin position="851"/>
        <end position="935"/>
    </location>
</feature>
<feature type="domain" description="Tubby C-terminal" evidence="9">
    <location>
        <begin position="437"/>
        <end position="502"/>
    </location>
</feature>
<dbReference type="InterPro" id="IPR000007">
    <property type="entry name" value="Tubby_C"/>
</dbReference>
<evidence type="ECO:0000256" key="2">
    <source>
        <dbReference type="ARBA" id="ARBA00022692"/>
    </source>
</evidence>
<dbReference type="Pfam" id="PF00646">
    <property type="entry name" value="F-box"/>
    <property type="match status" value="2"/>
</dbReference>
<dbReference type="Pfam" id="PF00085">
    <property type="entry name" value="Thioredoxin"/>
    <property type="match status" value="1"/>
</dbReference>
<comment type="caution">
    <text evidence="12">The sequence shown here is derived from an EMBL/GenBank/DDBJ whole genome shotgun (WGS) entry which is preliminary data.</text>
</comment>
<comment type="subcellular location">
    <subcellularLocation>
        <location evidence="1">Membrane</location>
    </subcellularLocation>
</comment>
<evidence type="ECO:0000313" key="13">
    <source>
        <dbReference type="Proteomes" id="UP000251960"/>
    </source>
</evidence>
<keyword evidence="4 6" id="KW-0472">Membrane</keyword>
<evidence type="ECO:0000259" key="10">
    <source>
        <dbReference type="Pfam" id="PF07970"/>
    </source>
</evidence>
<evidence type="ECO:0000256" key="3">
    <source>
        <dbReference type="ARBA" id="ARBA00022989"/>
    </source>
</evidence>
<keyword evidence="2 6" id="KW-0812">Transmembrane</keyword>
<dbReference type="SUPFAM" id="SSF52833">
    <property type="entry name" value="Thioredoxin-like"/>
    <property type="match status" value="1"/>
</dbReference>
<feature type="transmembrane region" description="Helical" evidence="6">
    <location>
        <begin position="729"/>
        <end position="750"/>
    </location>
</feature>
<feature type="transmembrane region" description="Helical" evidence="6">
    <location>
        <begin position="630"/>
        <end position="649"/>
    </location>
</feature>
<feature type="region of interest" description="Disordered" evidence="5">
    <location>
        <begin position="522"/>
        <end position="556"/>
    </location>
</feature>
<gene>
    <name evidence="12" type="primary">PDIL5-4</name>
    <name evidence="12" type="ORF">Zm00014a_044385</name>
</gene>
<dbReference type="InterPro" id="IPR013766">
    <property type="entry name" value="Thioredoxin_domain"/>
</dbReference>
<evidence type="ECO:0000256" key="4">
    <source>
        <dbReference type="ARBA" id="ARBA00023136"/>
    </source>
</evidence>
<dbReference type="AlphaFoldDB" id="A0A3L6FQA8"/>
<dbReference type="Gene3D" id="3.20.90.10">
    <property type="entry name" value="Tubby Protein, Chain A"/>
    <property type="match status" value="1"/>
</dbReference>
<dbReference type="CDD" id="cd02961">
    <property type="entry name" value="PDI_a_family"/>
    <property type="match status" value="1"/>
</dbReference>
<name>A0A3L6FQA8_MAIZE</name>
<dbReference type="EMBL" id="NCVQ01000003">
    <property type="protein sequence ID" value="PWZ37078.1"/>
    <property type="molecule type" value="Genomic_DNA"/>
</dbReference>
<dbReference type="PANTHER" id="PTHR10984">
    <property type="entry name" value="ENDOPLASMIC RETICULUM-GOLGI INTERMEDIATE COMPARTMENT PROTEIN"/>
    <property type="match status" value="1"/>
</dbReference>
<evidence type="ECO:0000259" key="11">
    <source>
        <dbReference type="Pfam" id="PF13850"/>
    </source>
</evidence>
<dbReference type="Pfam" id="PF13850">
    <property type="entry name" value="ERGIC_N"/>
    <property type="match status" value="1"/>
</dbReference>
<dbReference type="ExpressionAtlas" id="A0A3L6FQA8">
    <property type="expression patterns" value="baseline and differential"/>
</dbReference>
<evidence type="ECO:0000259" key="9">
    <source>
        <dbReference type="Pfam" id="PF01167"/>
    </source>
</evidence>
<dbReference type="InterPro" id="IPR025659">
    <property type="entry name" value="Tubby-like_C"/>
</dbReference>
<dbReference type="Gene3D" id="3.40.30.10">
    <property type="entry name" value="Glutaredoxin"/>
    <property type="match status" value="1"/>
</dbReference>
<evidence type="ECO:0000256" key="1">
    <source>
        <dbReference type="ARBA" id="ARBA00004370"/>
    </source>
</evidence>
<dbReference type="Proteomes" id="UP000251960">
    <property type="component" value="Chromosome 2"/>
</dbReference>
<sequence length="1214" mass="133249">MGFLDIVEPKAASATLVDGVAGLGACKVEPGLAKSGGAFGAGAGAAPPAALASKKKRVEGMLSKNLMVEPPPQAPQRPPPCYAGLMRCEIYVVVSVWEDREPFSSMIQEMKGKIGAISSRGVLRFRPGGHAGVGRAPAAEPDEASREGCWAQLPFELLRMVLVRVEDQEPRWPAHSAIVACACVCRCWRATVKIVRVPEASGKLTFPISQAAWPKGCPSNVSSGGTELLSRILCALESLMMGFLDIVEPKAASATLVDGVAGLGACKVEPGLAKSGGAFGAGAGAAPPAALASKKKRVEGMLSKNLMVERRRRKRLNDRLHATDREPFSSMIQEMKGKIGAISSRGVLRFRPGGHAGVGRAPAAEPDEASREGCWAQLPFELLRMVLVRVEDQEPRWPAHSAIVACACVCRCWRATVKIVRVPEASGKLTFPISQAGLADDGKFLLAARKCRRPACTEYLISLDAKNTSAGSYIGKLRSNFLGTKFTVYDAHPPCARAVVSKGYIPGPAGEDQAVAGRDRAVAGGGAGHAQRFPGPQPRRDGGQEHPKSPDRHHLMPKANKLLKNKLYFPEGDKTQQNTKTVSDIERPSKQDIYNTVSVPLSLRLMDLTRGRDSDKEEAKVEHHNLAGGFLWFIFLSLVATGITGYVPYKYRARRYTDSEICAIMAHYMPCTTKERSKSILITLRCEAIPLSEPRRLPQIRGSSAAMISSSKLKSVDFYRKIPRDLTEASLSGAGLSIVAALAMVFLFGMELSSYLAVNTTTSVIVDRSSDGEFLRIDFNMSFPALSCEFASVDVSDVLGTNRLNITKTVRKYSIDRNLVPTGSEFHPGPIPILNKHGDDVEEDHVDGAFSLSSRNFDSFSHQYPVLVVNFYAPWCYWSNRLKPSWEKTAKIMRERYDPEMDGRILLGKVDCTEEVELCRSFLCVPTYCWIKSGKLGMLFNLALKRNHIQGYPSIRVFRKGSDIKENQGHHDHESYYGERDTESLVAAMETYVANIPKEAHALEDKSNKTVDPAKRPAPMASGCRIEGFVRVKRVPGSVVISARSGSHSFDPSQINVSHYVTQFSFGKRLSPRMLHEFIRLTPYLRGYHDRLAGQSYTVKHGEVNANVTIEHYLQVVKTELVTQRSSKELKVLEEYEYTAHSSLVHSFYVPVVKFHFEPSPMQVLVTEVPKSFSHFITNVCAIIGGVFTVAGILDSIFHNTLRMVKKIELGKNI</sequence>
<keyword evidence="3 6" id="KW-1133">Transmembrane helix</keyword>
<dbReference type="InterPro" id="IPR001810">
    <property type="entry name" value="F-box_dom"/>
</dbReference>
<dbReference type="InterPro" id="IPR045888">
    <property type="entry name" value="Erv"/>
</dbReference>
<keyword evidence="12" id="KW-0413">Isomerase</keyword>
<dbReference type="InterPro" id="IPR039542">
    <property type="entry name" value="Erv_N"/>
</dbReference>
<dbReference type="InterPro" id="IPR036249">
    <property type="entry name" value="Thioredoxin-like_sf"/>
</dbReference>
<reference evidence="12 13" key="1">
    <citation type="journal article" date="2018" name="Nat. Genet.">
        <title>Extensive intraspecific gene order and gene structural variations between Mo17 and other maize genomes.</title>
        <authorList>
            <person name="Sun S."/>
            <person name="Zhou Y."/>
            <person name="Chen J."/>
            <person name="Shi J."/>
            <person name="Zhao H."/>
            <person name="Zhao H."/>
            <person name="Song W."/>
            <person name="Zhang M."/>
            <person name="Cui Y."/>
            <person name="Dong X."/>
            <person name="Liu H."/>
            <person name="Ma X."/>
            <person name="Jiao Y."/>
            <person name="Wang B."/>
            <person name="Wei X."/>
            <person name="Stein J.C."/>
            <person name="Glaubitz J.C."/>
            <person name="Lu F."/>
            <person name="Yu G."/>
            <person name="Liang C."/>
            <person name="Fengler K."/>
            <person name="Li B."/>
            <person name="Rafalski A."/>
            <person name="Schnable P.S."/>
            <person name="Ware D.H."/>
            <person name="Buckler E.S."/>
            <person name="Lai J."/>
        </authorList>
    </citation>
    <scope>NUCLEOTIDE SEQUENCE [LARGE SCALE GENOMIC DNA]</scope>
    <source>
        <strain evidence="13">cv. Missouri 17</strain>
        <tissue evidence="12">Seedling</tissue>
    </source>
</reference>
<evidence type="ECO:0000256" key="5">
    <source>
        <dbReference type="SAM" id="MobiDB-lite"/>
    </source>
</evidence>
<dbReference type="GO" id="GO:0016020">
    <property type="term" value="C:membrane"/>
    <property type="evidence" value="ECO:0007669"/>
    <property type="project" value="UniProtKB-SubCell"/>
</dbReference>
<feature type="domain" description="Endoplasmic reticulum vesicle transporter C-terminal" evidence="10">
    <location>
        <begin position="1020"/>
        <end position="1195"/>
    </location>
</feature>
<evidence type="ECO:0000259" key="7">
    <source>
        <dbReference type="Pfam" id="PF00085"/>
    </source>
</evidence>